<dbReference type="AlphaFoldDB" id="A0A7J7FGR7"/>
<accession>A0A7J7FGR7</accession>
<evidence type="ECO:0000256" key="5">
    <source>
        <dbReference type="ARBA" id="ARBA00023239"/>
    </source>
</evidence>
<dbReference type="EC" id="4.2.1.11" evidence="3"/>
<evidence type="ECO:0000313" key="10">
    <source>
        <dbReference type="Proteomes" id="UP000551758"/>
    </source>
</evidence>
<evidence type="ECO:0000256" key="1">
    <source>
        <dbReference type="ARBA" id="ARBA00005031"/>
    </source>
</evidence>
<feature type="domain" description="Enolase C-terminal TIM barrel" evidence="8">
    <location>
        <begin position="23"/>
        <end position="68"/>
    </location>
</feature>
<evidence type="ECO:0000313" key="9">
    <source>
        <dbReference type="EMBL" id="KAF5927255.1"/>
    </source>
</evidence>
<dbReference type="GO" id="GO:0000287">
    <property type="term" value="F:magnesium ion binding"/>
    <property type="evidence" value="ECO:0007669"/>
    <property type="project" value="InterPro"/>
</dbReference>
<keyword evidence="5" id="KW-0456">Lyase</keyword>
<dbReference type="UniPathway" id="UPA00109">
    <property type="reaction ID" value="UER00187"/>
</dbReference>
<proteinExistence type="inferred from homology"/>
<dbReference type="InterPro" id="IPR036849">
    <property type="entry name" value="Enolase-like_C_sf"/>
</dbReference>
<dbReference type="PANTHER" id="PTHR11902">
    <property type="entry name" value="ENOLASE"/>
    <property type="match status" value="1"/>
</dbReference>
<comment type="similarity">
    <text evidence="2">Belongs to the enolase family.</text>
</comment>
<evidence type="ECO:0000259" key="8">
    <source>
        <dbReference type="Pfam" id="PF00113"/>
    </source>
</evidence>
<dbReference type="InterPro" id="IPR000941">
    <property type="entry name" value="Enolase"/>
</dbReference>
<evidence type="ECO:0000256" key="2">
    <source>
        <dbReference type="ARBA" id="ARBA00009604"/>
    </source>
</evidence>
<dbReference type="SUPFAM" id="SSF51604">
    <property type="entry name" value="Enolase C-terminal domain-like"/>
    <property type="match status" value="1"/>
</dbReference>
<comment type="caution">
    <text evidence="9">The sequence shown here is derived from an EMBL/GenBank/DDBJ whole genome shotgun (WGS) entry which is preliminary data.</text>
</comment>
<dbReference type="GO" id="GO:0006096">
    <property type="term" value="P:glycolytic process"/>
    <property type="evidence" value="ECO:0007669"/>
    <property type="project" value="UniProtKB-UniPathway"/>
</dbReference>
<dbReference type="InterPro" id="IPR020810">
    <property type="entry name" value="Enolase_C"/>
</dbReference>
<dbReference type="EMBL" id="JACDTQ010000582">
    <property type="protein sequence ID" value="KAF5927255.1"/>
    <property type="molecule type" value="Genomic_DNA"/>
</dbReference>
<name>A0A7J7FGR7_DICBM</name>
<gene>
    <name evidence="9" type="ORF">HPG69_017732</name>
</gene>
<evidence type="ECO:0000256" key="7">
    <source>
        <dbReference type="ARBA" id="ARBA00032132"/>
    </source>
</evidence>
<sequence>MGAEAYLNQKDALEKKYGKYTSHKSFIKDYPVVSTEDALDQDDWEARKKFSTSVGGIQVVGDGLMVASLK</sequence>
<dbReference type="GO" id="GO:0000015">
    <property type="term" value="C:phosphopyruvate hydratase complex"/>
    <property type="evidence" value="ECO:0007669"/>
    <property type="project" value="InterPro"/>
</dbReference>
<reference evidence="9 10" key="1">
    <citation type="journal article" date="2020" name="Mol. Biol. Evol.">
        <title>Interspecific Gene Flow and the Evolution of Specialization in Black and White Rhinoceros.</title>
        <authorList>
            <person name="Moodley Y."/>
            <person name="Westbury M.V."/>
            <person name="Russo I.M."/>
            <person name="Gopalakrishnan S."/>
            <person name="Rakotoarivelo A."/>
            <person name="Olsen R.A."/>
            <person name="Prost S."/>
            <person name="Tunstall T."/>
            <person name="Ryder O.A."/>
            <person name="Dalen L."/>
            <person name="Bruford M.W."/>
        </authorList>
    </citation>
    <scope>NUCLEOTIDE SEQUENCE [LARGE SCALE GENOMIC DNA]</scope>
    <source>
        <strain evidence="9">SBR-YM</strain>
        <tissue evidence="9">Skin</tissue>
    </source>
</reference>
<protein>
    <recommendedName>
        <fullName evidence="3">phosphopyruvate hydratase</fullName>
        <ecNumber evidence="3">4.2.1.11</ecNumber>
    </recommendedName>
    <alternativeName>
        <fullName evidence="6">2-phospho-D-glycerate hydro-lyase</fullName>
    </alternativeName>
    <alternativeName>
        <fullName evidence="7">2-phosphoglycerate dehydratase</fullName>
    </alternativeName>
</protein>
<dbReference type="Proteomes" id="UP000551758">
    <property type="component" value="Unassembled WGS sequence"/>
</dbReference>
<dbReference type="Pfam" id="PF00113">
    <property type="entry name" value="Enolase_C"/>
    <property type="match status" value="1"/>
</dbReference>
<comment type="pathway">
    <text evidence="1">Carbohydrate degradation; glycolysis; pyruvate from D-glyceraldehyde 3-phosphate: step 4/5.</text>
</comment>
<organism evidence="9 10">
    <name type="scientific">Diceros bicornis minor</name>
    <name type="common">South-central black rhinoceros</name>
    <dbReference type="NCBI Taxonomy" id="77932"/>
    <lineage>
        <taxon>Eukaryota</taxon>
        <taxon>Metazoa</taxon>
        <taxon>Chordata</taxon>
        <taxon>Craniata</taxon>
        <taxon>Vertebrata</taxon>
        <taxon>Euteleostomi</taxon>
        <taxon>Mammalia</taxon>
        <taxon>Eutheria</taxon>
        <taxon>Laurasiatheria</taxon>
        <taxon>Perissodactyla</taxon>
        <taxon>Rhinocerotidae</taxon>
        <taxon>Diceros</taxon>
    </lineage>
</organism>
<evidence type="ECO:0000256" key="3">
    <source>
        <dbReference type="ARBA" id="ARBA00012058"/>
    </source>
</evidence>
<evidence type="ECO:0000256" key="4">
    <source>
        <dbReference type="ARBA" id="ARBA00023152"/>
    </source>
</evidence>
<dbReference type="Gene3D" id="3.20.20.120">
    <property type="entry name" value="Enolase-like C-terminal domain"/>
    <property type="match status" value="1"/>
</dbReference>
<dbReference type="PANTHER" id="PTHR11902:SF1">
    <property type="entry name" value="ENOLASE"/>
    <property type="match status" value="1"/>
</dbReference>
<dbReference type="GO" id="GO:0004634">
    <property type="term" value="F:phosphopyruvate hydratase activity"/>
    <property type="evidence" value="ECO:0007669"/>
    <property type="project" value="UniProtKB-EC"/>
</dbReference>
<evidence type="ECO:0000256" key="6">
    <source>
        <dbReference type="ARBA" id="ARBA00031125"/>
    </source>
</evidence>
<keyword evidence="4" id="KW-0324">Glycolysis</keyword>
<keyword evidence="10" id="KW-1185">Reference proteome</keyword>